<dbReference type="GO" id="GO:0016747">
    <property type="term" value="F:acyltransferase activity, transferring groups other than amino-acyl groups"/>
    <property type="evidence" value="ECO:0007669"/>
    <property type="project" value="InterPro"/>
</dbReference>
<keyword evidence="5" id="KW-1185">Reference proteome</keyword>
<reference evidence="4 5" key="1">
    <citation type="submission" date="2018-10" db="EMBL/GenBank/DDBJ databases">
        <title>Dokdonia luteus sp. nov., isolated from sea water.</title>
        <authorList>
            <person name="Zhou L.Y."/>
            <person name="Du Z.J."/>
        </authorList>
    </citation>
    <scope>NUCLEOTIDE SEQUENCE [LARGE SCALE GENOMIC DNA]</scope>
    <source>
        <strain evidence="4 5">SH27</strain>
    </source>
</reference>
<dbReference type="PANTHER" id="PTHR43072:SF23">
    <property type="entry name" value="UPF0039 PROTEIN C11D3.02C"/>
    <property type="match status" value="1"/>
</dbReference>
<keyword evidence="2" id="KW-0012">Acyltransferase</keyword>
<dbReference type="InterPro" id="IPR000182">
    <property type="entry name" value="GNAT_dom"/>
</dbReference>
<dbReference type="PROSITE" id="PS51186">
    <property type="entry name" value="GNAT"/>
    <property type="match status" value="1"/>
</dbReference>
<gene>
    <name evidence="4" type="ORF">EAX61_03360</name>
</gene>
<dbReference type="Proteomes" id="UP000281985">
    <property type="component" value="Unassembled WGS sequence"/>
</dbReference>
<protein>
    <submittedName>
        <fullName evidence="4">N-acetyltransferase family protein</fullName>
    </submittedName>
</protein>
<name>A0A3M0GL93_9FLAO</name>
<dbReference type="SUPFAM" id="SSF55729">
    <property type="entry name" value="Acyl-CoA N-acyltransferases (Nat)"/>
    <property type="match status" value="1"/>
</dbReference>
<feature type="domain" description="N-acetyltransferase" evidence="3">
    <location>
        <begin position="3"/>
        <end position="156"/>
    </location>
</feature>
<keyword evidence="1 4" id="KW-0808">Transferase</keyword>
<evidence type="ECO:0000256" key="2">
    <source>
        <dbReference type="ARBA" id="ARBA00023315"/>
    </source>
</evidence>
<dbReference type="CDD" id="cd04301">
    <property type="entry name" value="NAT_SF"/>
    <property type="match status" value="1"/>
</dbReference>
<dbReference type="AlphaFoldDB" id="A0A3M0GL93"/>
<evidence type="ECO:0000256" key="1">
    <source>
        <dbReference type="ARBA" id="ARBA00022679"/>
    </source>
</evidence>
<dbReference type="Pfam" id="PF00583">
    <property type="entry name" value="Acetyltransf_1"/>
    <property type="match status" value="1"/>
</dbReference>
<proteinExistence type="predicted"/>
<evidence type="ECO:0000313" key="4">
    <source>
        <dbReference type="EMBL" id="RMB63442.1"/>
    </source>
</evidence>
<accession>A0A3M0GL93</accession>
<evidence type="ECO:0000259" key="3">
    <source>
        <dbReference type="PROSITE" id="PS51186"/>
    </source>
</evidence>
<sequence length="162" mass="18667">MDYTIREFEKRDFPTCAIIYQEGLDTGIATFETKVPDYQQWNTKYLEQCRFVILSKDEVLGWIALTPFSNRKVYSGVAEVSLYISKTARGNGLGTALLKTCILQSEKEGFWTLQAKIFLQNKGSLHLFETCGFRKVGVREKLGMRNGTWYDNILLERRTQTA</sequence>
<dbReference type="PANTHER" id="PTHR43072">
    <property type="entry name" value="N-ACETYLTRANSFERASE"/>
    <property type="match status" value="1"/>
</dbReference>
<dbReference type="Gene3D" id="3.40.630.30">
    <property type="match status" value="1"/>
</dbReference>
<organism evidence="4 5">
    <name type="scientific">Dokdonia sinensis</name>
    <dbReference type="NCBI Taxonomy" id="2479847"/>
    <lineage>
        <taxon>Bacteria</taxon>
        <taxon>Pseudomonadati</taxon>
        <taxon>Bacteroidota</taxon>
        <taxon>Flavobacteriia</taxon>
        <taxon>Flavobacteriales</taxon>
        <taxon>Flavobacteriaceae</taxon>
        <taxon>Dokdonia</taxon>
    </lineage>
</organism>
<comment type="caution">
    <text evidence="4">The sequence shown here is derived from an EMBL/GenBank/DDBJ whole genome shotgun (WGS) entry which is preliminary data.</text>
</comment>
<evidence type="ECO:0000313" key="5">
    <source>
        <dbReference type="Proteomes" id="UP000281985"/>
    </source>
</evidence>
<dbReference type="EMBL" id="REFV01000002">
    <property type="protein sequence ID" value="RMB63442.1"/>
    <property type="molecule type" value="Genomic_DNA"/>
</dbReference>
<dbReference type="OrthoDB" id="9799096at2"/>
<dbReference type="InterPro" id="IPR016181">
    <property type="entry name" value="Acyl_CoA_acyltransferase"/>
</dbReference>